<evidence type="ECO:0000313" key="3">
    <source>
        <dbReference type="Proteomes" id="UP000689195"/>
    </source>
</evidence>
<dbReference type="Proteomes" id="UP000689195">
    <property type="component" value="Unassembled WGS sequence"/>
</dbReference>
<proteinExistence type="predicted"/>
<feature type="transmembrane region" description="Helical" evidence="1">
    <location>
        <begin position="114"/>
        <end position="135"/>
    </location>
</feature>
<organism evidence="2 3">
    <name type="scientific">Paramecium pentaurelia</name>
    <dbReference type="NCBI Taxonomy" id="43138"/>
    <lineage>
        <taxon>Eukaryota</taxon>
        <taxon>Sar</taxon>
        <taxon>Alveolata</taxon>
        <taxon>Ciliophora</taxon>
        <taxon>Intramacronucleata</taxon>
        <taxon>Oligohymenophorea</taxon>
        <taxon>Peniculida</taxon>
        <taxon>Parameciidae</taxon>
        <taxon>Paramecium</taxon>
    </lineage>
</organism>
<feature type="transmembrane region" description="Helical" evidence="1">
    <location>
        <begin position="77"/>
        <end position="102"/>
    </location>
</feature>
<keyword evidence="1" id="KW-0812">Transmembrane</keyword>
<sequence length="178" mass="21256">MQQDDKKIDFIPVPKKNQIIVPYDFQTEKYDLTDNDLNILSKYFQDKTILQHIRNDLSKSKSLNPYKNSFKKVTMKFLLHFLCFLILFLFMYLWIGLFIIVFADPIIMTLYSYFILYLIWYKGIRLGILLILDYGKSIPLQNYLKSMNKKYFGNHGIQWNVGGGGNWIQIDYQTHLKK</sequence>
<gene>
    <name evidence="2" type="ORF">PPENT_87.1.T1100031</name>
</gene>
<accession>A0A8S1X0D2</accession>
<dbReference type="AlphaFoldDB" id="A0A8S1X0D2"/>
<name>A0A8S1X0D2_9CILI</name>
<keyword evidence="1" id="KW-1133">Transmembrane helix</keyword>
<protein>
    <submittedName>
        <fullName evidence="2">Uncharacterized protein</fullName>
    </submittedName>
</protein>
<keyword evidence="3" id="KW-1185">Reference proteome</keyword>
<keyword evidence="1" id="KW-0472">Membrane</keyword>
<dbReference type="OrthoDB" id="304799at2759"/>
<dbReference type="EMBL" id="CAJJDO010000110">
    <property type="protein sequence ID" value="CAD8195603.1"/>
    <property type="molecule type" value="Genomic_DNA"/>
</dbReference>
<evidence type="ECO:0000313" key="2">
    <source>
        <dbReference type="EMBL" id="CAD8195603.1"/>
    </source>
</evidence>
<evidence type="ECO:0000256" key="1">
    <source>
        <dbReference type="SAM" id="Phobius"/>
    </source>
</evidence>
<reference evidence="2" key="1">
    <citation type="submission" date="2021-01" db="EMBL/GenBank/DDBJ databases">
        <authorList>
            <consortium name="Genoscope - CEA"/>
            <person name="William W."/>
        </authorList>
    </citation>
    <scope>NUCLEOTIDE SEQUENCE</scope>
</reference>
<comment type="caution">
    <text evidence="2">The sequence shown here is derived from an EMBL/GenBank/DDBJ whole genome shotgun (WGS) entry which is preliminary data.</text>
</comment>